<protein>
    <recommendedName>
        <fullName evidence="2">Replication-associated protein ORF2/G2P domain-containing protein</fullName>
    </recommendedName>
</protein>
<keyword evidence="4" id="KW-1185">Reference proteome</keyword>
<name>A0ABT5K891_9BURK</name>
<evidence type="ECO:0000313" key="4">
    <source>
        <dbReference type="Proteomes" id="UP001221189"/>
    </source>
</evidence>
<dbReference type="EMBL" id="JAQQXT010000001">
    <property type="protein sequence ID" value="MDC8769990.1"/>
    <property type="molecule type" value="Genomic_DNA"/>
</dbReference>
<dbReference type="Proteomes" id="UP001221189">
    <property type="component" value="Unassembled WGS sequence"/>
</dbReference>
<feature type="domain" description="Replication-associated protein ORF2/G2P" evidence="2">
    <location>
        <begin position="82"/>
        <end position="177"/>
    </location>
</feature>
<accession>A0ABT5K891</accession>
<gene>
    <name evidence="3" type="ORF">PRZ03_00295</name>
</gene>
<evidence type="ECO:0000313" key="3">
    <source>
        <dbReference type="EMBL" id="MDC8769990.1"/>
    </source>
</evidence>
<organism evidence="3 4">
    <name type="scientific">Roseateles albus</name>
    <dbReference type="NCBI Taxonomy" id="2987525"/>
    <lineage>
        <taxon>Bacteria</taxon>
        <taxon>Pseudomonadati</taxon>
        <taxon>Pseudomonadota</taxon>
        <taxon>Betaproteobacteria</taxon>
        <taxon>Burkholderiales</taxon>
        <taxon>Sphaerotilaceae</taxon>
        <taxon>Roseateles</taxon>
    </lineage>
</organism>
<proteinExistence type="predicted"/>
<comment type="caution">
    <text evidence="3">The sequence shown here is derived from an EMBL/GenBank/DDBJ whole genome shotgun (WGS) entry which is preliminary data.</text>
</comment>
<sequence length="282" mass="31660">MKSPLSSKFDLAAEQSTEAPRGAPCSGTAAGLVTFKTSGTPEANTIEIDQVQTRLKRLRRSVTVAARLFSHVLGNRNFKPAMLTLTYRDVDGFCPRDVSELLKRIRNWLSRRGHVLRYVWVAELQVRGALHYHVLLWLPRGLTLPKPDKQGWWPHGHTRIEWARNAIGYLCKYVSKFDGQAKLPKGCRLHGSGGHDDFAKSIRQWFNLPSWLKALAGVGERFVRIKGVGLVERGTGVCLPSPWRVSYRGGRVFATQIFEYANGLANVCGPYSRLEFVRGQAC</sequence>
<dbReference type="Pfam" id="PF23343">
    <property type="entry name" value="REP_ORF2-G2P"/>
    <property type="match status" value="1"/>
</dbReference>
<evidence type="ECO:0000259" key="2">
    <source>
        <dbReference type="Pfam" id="PF23343"/>
    </source>
</evidence>
<dbReference type="InterPro" id="IPR056906">
    <property type="entry name" value="ORF2/G2P_dom"/>
</dbReference>
<evidence type="ECO:0000256" key="1">
    <source>
        <dbReference type="SAM" id="MobiDB-lite"/>
    </source>
</evidence>
<reference evidence="3 4" key="1">
    <citation type="submission" date="2022-10" db="EMBL/GenBank/DDBJ databases">
        <title>Paucibacter sp. hw1 Genome sequencing.</title>
        <authorList>
            <person name="Park S."/>
        </authorList>
    </citation>
    <scope>NUCLEOTIDE SEQUENCE [LARGE SCALE GENOMIC DNA]</scope>
    <source>
        <strain evidence="4">hw1</strain>
    </source>
</reference>
<dbReference type="RefSeq" id="WP_273598492.1">
    <property type="nucleotide sequence ID" value="NZ_JAQQXT010000001.1"/>
</dbReference>
<feature type="region of interest" description="Disordered" evidence="1">
    <location>
        <begin position="1"/>
        <end position="25"/>
    </location>
</feature>